<dbReference type="SUPFAM" id="SSF54001">
    <property type="entry name" value="Cysteine proteinases"/>
    <property type="match status" value="1"/>
</dbReference>
<dbReference type="GO" id="GO:0004198">
    <property type="term" value="F:calcium-dependent cysteine-type endopeptidase activity"/>
    <property type="evidence" value="ECO:0007669"/>
    <property type="project" value="InterPro"/>
</dbReference>
<sequence length="183" mass="20657">MITCYEWLDGRVPTDELEDFTAGLTEHFDLRKTDKNTLMAMIVRGFQMGSFFCASINADPNSFENQLSNEAMSGTVSPRIEVAPWGCEESVQLRHKSDSQQEQPQCLTDFVGKDENGGDHMSLMEQNEALGQKNDHLEADKEKLRLAEILKGSHQLHTDMMNPLIDSSEPFGKDEPTGKKWEC</sequence>
<evidence type="ECO:0000256" key="1">
    <source>
        <dbReference type="SAM" id="Coils"/>
    </source>
</evidence>
<feature type="compositionally biased region" description="Basic and acidic residues" evidence="2">
    <location>
        <begin position="171"/>
        <end position="183"/>
    </location>
</feature>
<dbReference type="GO" id="GO:0006508">
    <property type="term" value="P:proteolysis"/>
    <property type="evidence" value="ECO:0007669"/>
    <property type="project" value="InterPro"/>
</dbReference>
<evidence type="ECO:0000313" key="5">
    <source>
        <dbReference type="WBParaSite" id="MBELARI_LOCUS12125"/>
    </source>
</evidence>
<proteinExistence type="predicted"/>
<evidence type="ECO:0000259" key="3">
    <source>
        <dbReference type="Pfam" id="PF00648"/>
    </source>
</evidence>
<reference evidence="5" key="1">
    <citation type="submission" date="2024-02" db="UniProtKB">
        <authorList>
            <consortium name="WormBaseParasite"/>
        </authorList>
    </citation>
    <scope>IDENTIFICATION</scope>
</reference>
<protein>
    <recommendedName>
        <fullName evidence="3">Calpain catalytic domain-containing protein</fullName>
    </recommendedName>
</protein>
<dbReference type="WBParaSite" id="MBELARI_LOCUS12125">
    <property type="protein sequence ID" value="MBELARI_LOCUS12125"/>
    <property type="gene ID" value="MBELARI_LOCUS12125"/>
</dbReference>
<organism evidence="4 5">
    <name type="scientific">Mesorhabditis belari</name>
    <dbReference type="NCBI Taxonomy" id="2138241"/>
    <lineage>
        <taxon>Eukaryota</taxon>
        <taxon>Metazoa</taxon>
        <taxon>Ecdysozoa</taxon>
        <taxon>Nematoda</taxon>
        <taxon>Chromadorea</taxon>
        <taxon>Rhabditida</taxon>
        <taxon>Rhabditina</taxon>
        <taxon>Rhabditomorpha</taxon>
        <taxon>Rhabditoidea</taxon>
        <taxon>Rhabditidae</taxon>
        <taxon>Mesorhabditinae</taxon>
        <taxon>Mesorhabditis</taxon>
    </lineage>
</organism>
<accession>A0AAF3EDT3</accession>
<feature type="coiled-coil region" evidence="1">
    <location>
        <begin position="120"/>
        <end position="147"/>
    </location>
</feature>
<dbReference type="Proteomes" id="UP000887575">
    <property type="component" value="Unassembled WGS sequence"/>
</dbReference>
<dbReference type="InterPro" id="IPR001300">
    <property type="entry name" value="Peptidase_C2_calpain_cat"/>
</dbReference>
<keyword evidence="1" id="KW-0175">Coiled coil</keyword>
<dbReference type="AlphaFoldDB" id="A0AAF3EDT3"/>
<evidence type="ECO:0000256" key="2">
    <source>
        <dbReference type="SAM" id="MobiDB-lite"/>
    </source>
</evidence>
<feature type="region of interest" description="Disordered" evidence="2">
    <location>
        <begin position="161"/>
        <end position="183"/>
    </location>
</feature>
<name>A0AAF3EDT3_9BILA</name>
<dbReference type="InterPro" id="IPR038765">
    <property type="entry name" value="Papain-like_cys_pep_sf"/>
</dbReference>
<keyword evidence="4" id="KW-1185">Reference proteome</keyword>
<dbReference type="Pfam" id="PF00648">
    <property type="entry name" value="Peptidase_C2"/>
    <property type="match status" value="1"/>
</dbReference>
<evidence type="ECO:0000313" key="4">
    <source>
        <dbReference type="Proteomes" id="UP000887575"/>
    </source>
</evidence>
<feature type="domain" description="Calpain catalytic" evidence="3">
    <location>
        <begin position="3"/>
        <end position="70"/>
    </location>
</feature>